<protein>
    <recommendedName>
        <fullName evidence="1">Gfd2/YDR514C-like C-terminal domain-containing protein</fullName>
    </recommendedName>
</protein>
<dbReference type="PANTHER" id="PTHR28083">
    <property type="entry name" value="GOOD FOR FULL DBP5 ACTIVITY PROTEIN 2"/>
    <property type="match status" value="1"/>
</dbReference>
<dbReference type="InterPro" id="IPR040151">
    <property type="entry name" value="Gfd2/YDR514C-like"/>
</dbReference>
<gene>
    <name evidence="2" type="ORF">P280DRAFT_404621</name>
</gene>
<sequence length="343" mass="38827">MVLPVPKSTQQKLEGLRRVVDISPPATVLKQYLKGEPLQVLSGSQNKLFKHAVVVCVFRKWLDQVPQSLMEIGITTFDRLAFEKKFTSPGAHGENFFKLIWSMHVRLHKSAHLPQSDGAKPDQFHFGTTIFSTEEQARHMLDDIWQQPMSEEEPKRGFRAIIYLSFGNNDSLGMTRPNLDFNPSSMKTTIATMNVQNICHQAGTTSHQDASVEYLLNVFDIKTYDLWNTGNAATYITYAAFLSVLRKDLYFDAKTNPKAKPGKFGQSAKKDSMEVMRCLAEWPTPPPPFGCEKFCTLCKSCDHTPLECPKVSLTCKKCEASFMFWRQVNAPSHSSKQCIFANK</sequence>
<evidence type="ECO:0000313" key="2">
    <source>
        <dbReference type="EMBL" id="KAF2638745.1"/>
    </source>
</evidence>
<dbReference type="GO" id="GO:0005634">
    <property type="term" value="C:nucleus"/>
    <property type="evidence" value="ECO:0007669"/>
    <property type="project" value="TreeGrafter"/>
</dbReference>
<evidence type="ECO:0000313" key="3">
    <source>
        <dbReference type="Proteomes" id="UP000799753"/>
    </source>
</evidence>
<dbReference type="Proteomes" id="UP000799753">
    <property type="component" value="Unassembled WGS sequence"/>
</dbReference>
<keyword evidence="3" id="KW-1185">Reference proteome</keyword>
<dbReference type="AlphaFoldDB" id="A0A6A6RUE5"/>
<dbReference type="EMBL" id="MU006789">
    <property type="protein sequence ID" value="KAF2638745.1"/>
    <property type="molecule type" value="Genomic_DNA"/>
</dbReference>
<dbReference type="OrthoDB" id="3758270at2759"/>
<dbReference type="InterPro" id="IPR048519">
    <property type="entry name" value="Gfd2/YDR514C-like_C"/>
</dbReference>
<evidence type="ECO:0000259" key="1">
    <source>
        <dbReference type="Pfam" id="PF21762"/>
    </source>
</evidence>
<feature type="domain" description="Gfd2/YDR514C-like C-terminal" evidence="1">
    <location>
        <begin position="54"/>
        <end position="239"/>
    </location>
</feature>
<name>A0A6A6RUE5_9PLEO</name>
<proteinExistence type="predicted"/>
<accession>A0A6A6RUE5</accession>
<organism evidence="2 3">
    <name type="scientific">Massarina eburnea CBS 473.64</name>
    <dbReference type="NCBI Taxonomy" id="1395130"/>
    <lineage>
        <taxon>Eukaryota</taxon>
        <taxon>Fungi</taxon>
        <taxon>Dikarya</taxon>
        <taxon>Ascomycota</taxon>
        <taxon>Pezizomycotina</taxon>
        <taxon>Dothideomycetes</taxon>
        <taxon>Pleosporomycetidae</taxon>
        <taxon>Pleosporales</taxon>
        <taxon>Massarineae</taxon>
        <taxon>Massarinaceae</taxon>
        <taxon>Massarina</taxon>
    </lineage>
</organism>
<dbReference type="PANTHER" id="PTHR28083:SF1">
    <property type="entry name" value="GOOD FOR FULL DBP5 ACTIVITY PROTEIN 2"/>
    <property type="match status" value="1"/>
</dbReference>
<reference evidence="2" key="1">
    <citation type="journal article" date="2020" name="Stud. Mycol.">
        <title>101 Dothideomycetes genomes: a test case for predicting lifestyles and emergence of pathogens.</title>
        <authorList>
            <person name="Haridas S."/>
            <person name="Albert R."/>
            <person name="Binder M."/>
            <person name="Bloem J."/>
            <person name="Labutti K."/>
            <person name="Salamov A."/>
            <person name="Andreopoulos B."/>
            <person name="Baker S."/>
            <person name="Barry K."/>
            <person name="Bills G."/>
            <person name="Bluhm B."/>
            <person name="Cannon C."/>
            <person name="Castanera R."/>
            <person name="Culley D."/>
            <person name="Daum C."/>
            <person name="Ezra D."/>
            <person name="Gonzalez J."/>
            <person name="Henrissat B."/>
            <person name="Kuo A."/>
            <person name="Liang C."/>
            <person name="Lipzen A."/>
            <person name="Lutzoni F."/>
            <person name="Magnuson J."/>
            <person name="Mondo S."/>
            <person name="Nolan M."/>
            <person name="Ohm R."/>
            <person name="Pangilinan J."/>
            <person name="Park H.-J."/>
            <person name="Ramirez L."/>
            <person name="Alfaro M."/>
            <person name="Sun H."/>
            <person name="Tritt A."/>
            <person name="Yoshinaga Y."/>
            <person name="Zwiers L.-H."/>
            <person name="Turgeon B."/>
            <person name="Goodwin S."/>
            <person name="Spatafora J."/>
            <person name="Crous P."/>
            <person name="Grigoriev I."/>
        </authorList>
    </citation>
    <scope>NUCLEOTIDE SEQUENCE</scope>
    <source>
        <strain evidence="2">CBS 473.64</strain>
    </source>
</reference>
<dbReference type="Pfam" id="PF21762">
    <property type="entry name" value="DEDDh_C"/>
    <property type="match status" value="1"/>
</dbReference>